<reference evidence="6 7" key="1">
    <citation type="journal article" date="2024" name="Plant J.">
        <title>Genome sequences and population genomics reveal climatic adaptation and genomic divergence between two closely related sweetgum species.</title>
        <authorList>
            <person name="Xu W.Q."/>
            <person name="Ren C.Q."/>
            <person name="Zhang X.Y."/>
            <person name="Comes H.P."/>
            <person name="Liu X.H."/>
            <person name="Li Y.G."/>
            <person name="Kettle C.J."/>
            <person name="Jalonen R."/>
            <person name="Gaisberger H."/>
            <person name="Ma Y.Z."/>
            <person name="Qiu Y.X."/>
        </authorList>
    </citation>
    <scope>NUCLEOTIDE SEQUENCE [LARGE SCALE GENOMIC DNA]</scope>
    <source>
        <strain evidence="6">Hangzhou</strain>
    </source>
</reference>
<dbReference type="EMBL" id="JBBPBK010000003">
    <property type="protein sequence ID" value="KAK9289249.1"/>
    <property type="molecule type" value="Genomic_DNA"/>
</dbReference>
<keyword evidence="7" id="KW-1185">Reference proteome</keyword>
<comment type="pathway">
    <text evidence="1 4">Glycan metabolism; pectin degradation; 2-dehydro-3-deoxy-D-gluconate from pectin: step 1/5.</text>
</comment>
<gene>
    <name evidence="6" type="ORF">L1049_017725</name>
</gene>
<dbReference type="GO" id="GO:0045490">
    <property type="term" value="P:pectin catabolic process"/>
    <property type="evidence" value="ECO:0007669"/>
    <property type="project" value="UniProtKB-UniRule"/>
</dbReference>
<comment type="catalytic activity">
    <reaction evidence="4">
        <text>[(1-&gt;4)-alpha-D-galacturonosyl methyl ester](n) + n H2O = [(1-&gt;4)-alpha-D-galacturonosyl](n) + n methanol + n H(+)</text>
        <dbReference type="Rhea" id="RHEA:22380"/>
        <dbReference type="Rhea" id="RHEA-COMP:14570"/>
        <dbReference type="Rhea" id="RHEA-COMP:14573"/>
        <dbReference type="ChEBI" id="CHEBI:15377"/>
        <dbReference type="ChEBI" id="CHEBI:15378"/>
        <dbReference type="ChEBI" id="CHEBI:17790"/>
        <dbReference type="ChEBI" id="CHEBI:140522"/>
        <dbReference type="ChEBI" id="CHEBI:140523"/>
        <dbReference type="EC" id="3.1.1.11"/>
    </reaction>
</comment>
<keyword evidence="2 4" id="KW-0378">Hydrolase</keyword>
<dbReference type="PROSITE" id="PS00800">
    <property type="entry name" value="PECTINESTERASE_1"/>
    <property type="match status" value="1"/>
</dbReference>
<proteinExistence type="predicted"/>
<comment type="subcellular location">
    <subcellularLocation>
        <location evidence="4">Secreted</location>
        <location evidence="4">Cell wall</location>
    </subcellularLocation>
</comment>
<protein>
    <recommendedName>
        <fullName evidence="4">Pectinesterase</fullName>
        <ecNumber evidence="4">3.1.1.11</ecNumber>
    </recommendedName>
</protein>
<dbReference type="EC" id="3.1.1.11" evidence="4"/>
<keyword evidence="4" id="KW-0134">Cell wall</keyword>
<dbReference type="GO" id="GO:0042545">
    <property type="term" value="P:cell wall modification"/>
    <property type="evidence" value="ECO:0007669"/>
    <property type="project" value="UniProtKB-UniRule"/>
</dbReference>
<comment type="caution">
    <text evidence="6">The sequence shown here is derived from an EMBL/GenBank/DDBJ whole genome shotgun (WGS) entry which is preliminary data.</text>
</comment>
<dbReference type="GO" id="GO:0030599">
    <property type="term" value="F:pectinesterase activity"/>
    <property type="evidence" value="ECO:0007669"/>
    <property type="project" value="UniProtKB-UniRule"/>
</dbReference>
<dbReference type="InterPro" id="IPR018040">
    <property type="entry name" value="Pectinesterase_Tyr_AS"/>
</dbReference>
<keyword evidence="3 4" id="KW-0063">Aspartyl esterase</keyword>
<dbReference type="InterPro" id="IPR000070">
    <property type="entry name" value="Pectinesterase_cat"/>
</dbReference>
<dbReference type="PANTHER" id="PTHR31707">
    <property type="entry name" value="PECTINESTERASE"/>
    <property type="match status" value="1"/>
</dbReference>
<sequence length="103" mass="10632">MARTGNYTTIKEAMDGASANSESPYTVYVKAGIYNENVTIPGNKPNIVFIGDGADKTIVTQVTAMPLAMEPCILGHSLSGPTDLVTFTNSAGPDDGPAAALVI</sequence>
<evidence type="ECO:0000256" key="2">
    <source>
        <dbReference type="ARBA" id="ARBA00022801"/>
    </source>
</evidence>
<dbReference type="AlphaFoldDB" id="A0AAP0S8W7"/>
<keyword evidence="4" id="KW-0964">Secreted</keyword>
<organism evidence="6 7">
    <name type="scientific">Liquidambar formosana</name>
    <name type="common">Formosan gum</name>
    <dbReference type="NCBI Taxonomy" id="63359"/>
    <lineage>
        <taxon>Eukaryota</taxon>
        <taxon>Viridiplantae</taxon>
        <taxon>Streptophyta</taxon>
        <taxon>Embryophyta</taxon>
        <taxon>Tracheophyta</taxon>
        <taxon>Spermatophyta</taxon>
        <taxon>Magnoliopsida</taxon>
        <taxon>eudicotyledons</taxon>
        <taxon>Gunneridae</taxon>
        <taxon>Pentapetalae</taxon>
        <taxon>Saxifragales</taxon>
        <taxon>Altingiaceae</taxon>
        <taxon>Liquidambar</taxon>
    </lineage>
</organism>
<dbReference type="InterPro" id="IPR012334">
    <property type="entry name" value="Pectin_lyas_fold"/>
</dbReference>
<evidence type="ECO:0000313" key="6">
    <source>
        <dbReference type="EMBL" id="KAK9289249.1"/>
    </source>
</evidence>
<dbReference type="Pfam" id="PF01095">
    <property type="entry name" value="Pectinesterase"/>
    <property type="match status" value="1"/>
</dbReference>
<dbReference type="Proteomes" id="UP001415857">
    <property type="component" value="Unassembled WGS sequence"/>
</dbReference>
<evidence type="ECO:0000256" key="4">
    <source>
        <dbReference type="RuleBase" id="RU000589"/>
    </source>
</evidence>
<accession>A0AAP0S8W7</accession>
<evidence type="ECO:0000313" key="7">
    <source>
        <dbReference type="Proteomes" id="UP001415857"/>
    </source>
</evidence>
<dbReference type="SUPFAM" id="SSF51126">
    <property type="entry name" value="Pectin lyase-like"/>
    <property type="match status" value="1"/>
</dbReference>
<comment type="function">
    <text evidence="4">Acts in the modification of cell walls via demethylesterification of cell wall pectin.</text>
</comment>
<dbReference type="Gene3D" id="2.160.20.10">
    <property type="entry name" value="Single-stranded right-handed beta-helix, Pectin lyase-like"/>
    <property type="match status" value="1"/>
</dbReference>
<keyword evidence="4" id="KW-0961">Cell wall biogenesis/degradation</keyword>
<evidence type="ECO:0000256" key="1">
    <source>
        <dbReference type="ARBA" id="ARBA00005184"/>
    </source>
</evidence>
<evidence type="ECO:0000256" key="3">
    <source>
        <dbReference type="ARBA" id="ARBA00023085"/>
    </source>
</evidence>
<name>A0AAP0S8W7_LIQFO</name>
<evidence type="ECO:0000259" key="5">
    <source>
        <dbReference type="Pfam" id="PF01095"/>
    </source>
</evidence>
<feature type="domain" description="Pectinesterase catalytic" evidence="5">
    <location>
        <begin position="4"/>
        <end position="102"/>
    </location>
</feature>
<dbReference type="InterPro" id="IPR011050">
    <property type="entry name" value="Pectin_lyase_fold/virulence"/>
</dbReference>